<feature type="transmembrane region" description="Helical" evidence="5">
    <location>
        <begin position="20"/>
        <end position="40"/>
    </location>
</feature>
<feature type="transmembrane region" description="Helical" evidence="5">
    <location>
        <begin position="60"/>
        <end position="84"/>
    </location>
</feature>
<protein>
    <submittedName>
        <fullName evidence="6">Uncharacterized protein</fullName>
    </submittedName>
</protein>
<keyword evidence="7" id="KW-1185">Reference proteome</keyword>
<keyword evidence="2 5" id="KW-0812">Transmembrane</keyword>
<feature type="transmembrane region" description="Helical" evidence="5">
    <location>
        <begin position="96"/>
        <end position="116"/>
    </location>
</feature>
<comment type="caution">
    <text evidence="6">The sequence shown here is derived from an EMBL/GenBank/DDBJ whole genome shotgun (WGS) entry which is preliminary data.</text>
</comment>
<evidence type="ECO:0000256" key="2">
    <source>
        <dbReference type="ARBA" id="ARBA00022692"/>
    </source>
</evidence>
<dbReference type="InterPro" id="IPR019424">
    <property type="entry name" value="7TM_GPCR_Srsx"/>
</dbReference>
<reference evidence="6 7" key="1">
    <citation type="submission" date="2024-10" db="EMBL/GenBank/DDBJ databases">
        <authorList>
            <person name="Kim D."/>
        </authorList>
    </citation>
    <scope>NUCLEOTIDE SEQUENCE [LARGE SCALE GENOMIC DNA]</scope>
    <source>
        <strain evidence="6">Taebaek</strain>
    </source>
</reference>
<comment type="subcellular location">
    <subcellularLocation>
        <location evidence="1">Membrane</location>
    </subcellularLocation>
</comment>
<evidence type="ECO:0000313" key="6">
    <source>
        <dbReference type="EMBL" id="KAL3099643.1"/>
    </source>
</evidence>
<dbReference type="PANTHER" id="PTHR23360">
    <property type="entry name" value="G-PROTEIN COUPLED RECEPTORS FAMILY 1 PROFILE DOMAIN-CONTAINING PROTEIN-RELATED"/>
    <property type="match status" value="1"/>
</dbReference>
<keyword evidence="4 5" id="KW-0472">Membrane</keyword>
<proteinExistence type="predicted"/>
<organism evidence="6 7">
    <name type="scientific">Heterodera schachtii</name>
    <name type="common">Sugarbeet cyst nematode worm</name>
    <name type="synonym">Tylenchus schachtii</name>
    <dbReference type="NCBI Taxonomy" id="97005"/>
    <lineage>
        <taxon>Eukaryota</taxon>
        <taxon>Metazoa</taxon>
        <taxon>Ecdysozoa</taxon>
        <taxon>Nematoda</taxon>
        <taxon>Chromadorea</taxon>
        <taxon>Rhabditida</taxon>
        <taxon>Tylenchina</taxon>
        <taxon>Tylenchomorpha</taxon>
        <taxon>Tylenchoidea</taxon>
        <taxon>Heteroderidae</taxon>
        <taxon>Heteroderinae</taxon>
        <taxon>Heterodera</taxon>
    </lineage>
</organism>
<gene>
    <name evidence="6" type="ORF">niasHS_003098</name>
</gene>
<dbReference type="PANTHER" id="PTHR23360:SF5">
    <property type="entry name" value="G-PROTEIN COUPLED RECEPTORS FAMILY 1 PROFILE DOMAIN-CONTAINING PROTEIN"/>
    <property type="match status" value="1"/>
</dbReference>
<evidence type="ECO:0000256" key="5">
    <source>
        <dbReference type="SAM" id="Phobius"/>
    </source>
</evidence>
<dbReference type="EMBL" id="JBICCN010000039">
    <property type="protein sequence ID" value="KAL3099643.1"/>
    <property type="molecule type" value="Genomic_DNA"/>
</dbReference>
<sequence>MNDNTTYNTFYLAFKDVHPSWSLIGCALTYGIIAIFGIIFNSSVIGVTFQTKSFRGTVNYLLALCSFFEMLHQFGHFLFVYSAISGQNFIEYRLTGKVLMIPIFGLGGVPPIMLFIGIDRMFGIVFGEMHCKRKIRLYLATITFICSALSFCYCLTSYQSIEPNGDLMITDDQRNFTEHWCGIECTHFVLYKYGISSGIPNGVPICV</sequence>
<dbReference type="Pfam" id="PF10320">
    <property type="entry name" value="7TM_GPCR_Srsx"/>
    <property type="match status" value="1"/>
</dbReference>
<dbReference type="Gene3D" id="1.20.1070.10">
    <property type="entry name" value="Rhodopsin 7-helix transmembrane proteins"/>
    <property type="match status" value="1"/>
</dbReference>
<dbReference type="InterPro" id="IPR047130">
    <property type="entry name" value="7TM_GPCR_Srsx_nematod"/>
</dbReference>
<dbReference type="SMART" id="SM01381">
    <property type="entry name" value="7TM_GPCR_Srsx"/>
    <property type="match status" value="1"/>
</dbReference>
<evidence type="ECO:0000256" key="1">
    <source>
        <dbReference type="ARBA" id="ARBA00004370"/>
    </source>
</evidence>
<dbReference type="GO" id="GO:0016020">
    <property type="term" value="C:membrane"/>
    <property type="evidence" value="ECO:0007669"/>
    <property type="project" value="UniProtKB-SubCell"/>
</dbReference>
<evidence type="ECO:0000256" key="3">
    <source>
        <dbReference type="ARBA" id="ARBA00022989"/>
    </source>
</evidence>
<dbReference type="AlphaFoldDB" id="A0ABD2K9X3"/>
<dbReference type="Proteomes" id="UP001620645">
    <property type="component" value="Unassembled WGS sequence"/>
</dbReference>
<name>A0ABD2K9X3_HETSC</name>
<keyword evidence="3 5" id="KW-1133">Transmembrane helix</keyword>
<evidence type="ECO:0000313" key="7">
    <source>
        <dbReference type="Proteomes" id="UP001620645"/>
    </source>
</evidence>
<dbReference type="SUPFAM" id="SSF81321">
    <property type="entry name" value="Family A G protein-coupled receptor-like"/>
    <property type="match status" value="1"/>
</dbReference>
<dbReference type="InterPro" id="IPR000276">
    <property type="entry name" value="GPCR_Rhodpsn"/>
</dbReference>
<evidence type="ECO:0000256" key="4">
    <source>
        <dbReference type="ARBA" id="ARBA00023136"/>
    </source>
</evidence>
<feature type="transmembrane region" description="Helical" evidence="5">
    <location>
        <begin position="137"/>
        <end position="158"/>
    </location>
</feature>
<accession>A0ABD2K9X3</accession>